<evidence type="ECO:0000313" key="2">
    <source>
        <dbReference type="Proteomes" id="UP000807025"/>
    </source>
</evidence>
<organism evidence="1 2">
    <name type="scientific">Pleurotus eryngii</name>
    <name type="common">Boletus of the steppes</name>
    <dbReference type="NCBI Taxonomy" id="5323"/>
    <lineage>
        <taxon>Eukaryota</taxon>
        <taxon>Fungi</taxon>
        <taxon>Dikarya</taxon>
        <taxon>Basidiomycota</taxon>
        <taxon>Agaricomycotina</taxon>
        <taxon>Agaricomycetes</taxon>
        <taxon>Agaricomycetidae</taxon>
        <taxon>Agaricales</taxon>
        <taxon>Pleurotineae</taxon>
        <taxon>Pleurotaceae</taxon>
        <taxon>Pleurotus</taxon>
    </lineage>
</organism>
<protein>
    <submittedName>
        <fullName evidence="1">Uncharacterized protein</fullName>
    </submittedName>
</protein>
<dbReference type="EMBL" id="MU154562">
    <property type="protein sequence ID" value="KAF9495466.1"/>
    <property type="molecule type" value="Genomic_DNA"/>
</dbReference>
<name>A0A9P6A1A5_PLEER</name>
<dbReference type="Proteomes" id="UP000807025">
    <property type="component" value="Unassembled WGS sequence"/>
</dbReference>
<gene>
    <name evidence="1" type="ORF">BDN71DRAFT_1431034</name>
</gene>
<proteinExistence type="predicted"/>
<keyword evidence="2" id="KW-1185">Reference proteome</keyword>
<evidence type="ECO:0000313" key="1">
    <source>
        <dbReference type="EMBL" id="KAF9495466.1"/>
    </source>
</evidence>
<comment type="caution">
    <text evidence="1">The sequence shown here is derived from an EMBL/GenBank/DDBJ whole genome shotgun (WGS) entry which is preliminary data.</text>
</comment>
<sequence length="214" mass="22830">MSFLVQSFHFIEPGLKLNDVFLFHPSFDRLSHEVVVHEGIRAGQEKEGTHLKLVIVPIEGAEYRSFGGKPPDRPNTAHTARVNVIIAHGGRAVGRGLSDNGLDTHAEEVVKGSYEGAEIGKGGGAVAVGAVMKRAPTGNEKAQARSKGGVGGFRERRARFETRGAGMGVDLVLVRLVRQGSGVFLLLVVLEDRVGASMGTDRVGGSRERWGKVG</sequence>
<accession>A0A9P6A1A5</accession>
<reference evidence="1" key="1">
    <citation type="submission" date="2020-11" db="EMBL/GenBank/DDBJ databases">
        <authorList>
            <consortium name="DOE Joint Genome Institute"/>
            <person name="Ahrendt S."/>
            <person name="Riley R."/>
            <person name="Andreopoulos W."/>
            <person name="Labutti K."/>
            <person name="Pangilinan J."/>
            <person name="Ruiz-Duenas F.J."/>
            <person name="Barrasa J.M."/>
            <person name="Sanchez-Garcia M."/>
            <person name="Camarero S."/>
            <person name="Miyauchi S."/>
            <person name="Serrano A."/>
            <person name="Linde D."/>
            <person name="Babiker R."/>
            <person name="Drula E."/>
            <person name="Ayuso-Fernandez I."/>
            <person name="Pacheco R."/>
            <person name="Padilla G."/>
            <person name="Ferreira P."/>
            <person name="Barriuso J."/>
            <person name="Kellner H."/>
            <person name="Castanera R."/>
            <person name="Alfaro M."/>
            <person name="Ramirez L."/>
            <person name="Pisabarro A.G."/>
            <person name="Kuo A."/>
            <person name="Tritt A."/>
            <person name="Lipzen A."/>
            <person name="He G."/>
            <person name="Yan M."/>
            <person name="Ng V."/>
            <person name="Cullen D."/>
            <person name="Martin F."/>
            <person name="Rosso M.-N."/>
            <person name="Henrissat B."/>
            <person name="Hibbett D."/>
            <person name="Martinez A.T."/>
            <person name="Grigoriev I.V."/>
        </authorList>
    </citation>
    <scope>NUCLEOTIDE SEQUENCE</scope>
    <source>
        <strain evidence="1">ATCC 90797</strain>
    </source>
</reference>
<dbReference type="AlphaFoldDB" id="A0A9P6A1A5"/>